<evidence type="ECO:0000313" key="6">
    <source>
        <dbReference type="EMBL" id="PWN04101.1"/>
    </source>
</evidence>
<keyword evidence="6" id="KW-0347">Helicase</keyword>
<protein>
    <submittedName>
        <fullName evidence="6">Helicase</fullName>
    </submittedName>
</protein>
<evidence type="ECO:0000256" key="2">
    <source>
        <dbReference type="PROSITE-ProRule" id="PRU00325"/>
    </source>
</evidence>
<keyword evidence="2" id="KW-0479">Metal-binding</keyword>
<proteinExistence type="predicted"/>
<dbReference type="PROSITE" id="PS51194">
    <property type="entry name" value="HELICASE_CTER"/>
    <property type="match status" value="1"/>
</dbReference>
<dbReference type="GO" id="GO:0004386">
    <property type="term" value="F:helicase activity"/>
    <property type="evidence" value="ECO:0007669"/>
    <property type="project" value="UniProtKB-KW"/>
</dbReference>
<comment type="caution">
    <text evidence="6">The sequence shown here is derived from an EMBL/GenBank/DDBJ whole genome shotgun (WGS) entry which is preliminary data.</text>
</comment>
<dbReference type="Pfam" id="PF00176">
    <property type="entry name" value="SNF2-rel_dom"/>
    <property type="match status" value="1"/>
</dbReference>
<keyword evidence="7" id="KW-1185">Reference proteome</keyword>
<dbReference type="OrthoDB" id="9760715at2"/>
<evidence type="ECO:0000259" key="4">
    <source>
        <dbReference type="PROSITE" id="PS51192"/>
    </source>
</evidence>
<dbReference type="SMART" id="SM00487">
    <property type="entry name" value="DEXDc"/>
    <property type="match status" value="1"/>
</dbReference>
<evidence type="ECO:0000256" key="1">
    <source>
        <dbReference type="ARBA" id="ARBA00022801"/>
    </source>
</evidence>
<organism evidence="6 7">
    <name type="scientific">Nocardioides silvaticus</name>
    <dbReference type="NCBI Taxonomy" id="2201891"/>
    <lineage>
        <taxon>Bacteria</taxon>
        <taxon>Bacillati</taxon>
        <taxon>Actinomycetota</taxon>
        <taxon>Actinomycetes</taxon>
        <taxon>Propionibacteriales</taxon>
        <taxon>Nocardioidaceae</taxon>
        <taxon>Nocardioides</taxon>
    </lineage>
</organism>
<feature type="domain" description="SWIM-type" evidence="3">
    <location>
        <begin position="59"/>
        <end position="105"/>
    </location>
</feature>
<accession>A0A316TKG3</accession>
<reference evidence="6 7" key="1">
    <citation type="submission" date="2018-05" db="EMBL/GenBank/DDBJ databases">
        <title>Nocardioides silvaticus genome.</title>
        <authorList>
            <person name="Li C."/>
            <person name="Wang G."/>
        </authorList>
    </citation>
    <scope>NUCLEOTIDE SEQUENCE [LARGE SCALE GENOMIC DNA]</scope>
    <source>
        <strain evidence="6 7">CCTCC AB 2018079</strain>
    </source>
</reference>
<dbReference type="PROSITE" id="PS50966">
    <property type="entry name" value="ZF_SWIM"/>
    <property type="match status" value="1"/>
</dbReference>
<keyword evidence="6" id="KW-0547">Nucleotide-binding</keyword>
<dbReference type="InterPro" id="IPR000330">
    <property type="entry name" value="SNF2_N"/>
</dbReference>
<dbReference type="InterPro" id="IPR038718">
    <property type="entry name" value="SNF2-like_sf"/>
</dbReference>
<dbReference type="GO" id="GO:0005524">
    <property type="term" value="F:ATP binding"/>
    <property type="evidence" value="ECO:0007669"/>
    <property type="project" value="InterPro"/>
</dbReference>
<name>A0A316TKG3_9ACTN</name>
<dbReference type="InterPro" id="IPR027417">
    <property type="entry name" value="P-loop_NTPase"/>
</dbReference>
<dbReference type="InterPro" id="IPR014001">
    <property type="entry name" value="Helicase_ATP-bd"/>
</dbReference>
<dbReference type="InterPro" id="IPR049730">
    <property type="entry name" value="SNF2/RAD54-like_C"/>
</dbReference>
<evidence type="ECO:0000259" key="5">
    <source>
        <dbReference type="PROSITE" id="PS51194"/>
    </source>
</evidence>
<keyword evidence="2" id="KW-0863">Zinc-finger</keyword>
<dbReference type="PROSITE" id="PS51192">
    <property type="entry name" value="HELICASE_ATP_BIND_1"/>
    <property type="match status" value="1"/>
</dbReference>
<dbReference type="Proteomes" id="UP000245507">
    <property type="component" value="Unassembled WGS sequence"/>
</dbReference>
<dbReference type="EMBL" id="QGDD01000001">
    <property type="protein sequence ID" value="PWN04101.1"/>
    <property type="molecule type" value="Genomic_DNA"/>
</dbReference>
<dbReference type="GO" id="GO:0016787">
    <property type="term" value="F:hydrolase activity"/>
    <property type="evidence" value="ECO:0007669"/>
    <property type="project" value="UniProtKB-KW"/>
</dbReference>
<dbReference type="Gene3D" id="3.40.50.10810">
    <property type="entry name" value="Tandem AAA-ATPase domain"/>
    <property type="match status" value="1"/>
</dbReference>
<dbReference type="RefSeq" id="WP_109691608.1">
    <property type="nucleotide sequence ID" value="NZ_QGDD01000001.1"/>
</dbReference>
<dbReference type="GO" id="GO:0008270">
    <property type="term" value="F:zinc ion binding"/>
    <property type="evidence" value="ECO:0007669"/>
    <property type="project" value="UniProtKB-KW"/>
</dbReference>
<feature type="domain" description="Helicase ATP-binding" evidence="4">
    <location>
        <begin position="620"/>
        <end position="779"/>
    </location>
</feature>
<keyword evidence="6" id="KW-0067">ATP-binding</keyword>
<dbReference type="InterPro" id="IPR007527">
    <property type="entry name" value="Znf_SWIM"/>
</dbReference>
<dbReference type="PANTHER" id="PTHR10799">
    <property type="entry name" value="SNF2/RAD54 HELICASE FAMILY"/>
    <property type="match status" value="1"/>
</dbReference>
<dbReference type="SMART" id="SM00490">
    <property type="entry name" value="HELICc"/>
    <property type="match status" value="1"/>
</dbReference>
<gene>
    <name evidence="6" type="ORF">DJ010_00065</name>
</gene>
<feature type="domain" description="Helicase C-terminal" evidence="5">
    <location>
        <begin position="903"/>
        <end position="1060"/>
    </location>
</feature>
<dbReference type="Pfam" id="PF00271">
    <property type="entry name" value="Helicase_C"/>
    <property type="match status" value="1"/>
</dbReference>
<dbReference type="CDD" id="cd18793">
    <property type="entry name" value="SF2_C_SNF"/>
    <property type="match status" value="1"/>
</dbReference>
<dbReference type="InterPro" id="IPR001650">
    <property type="entry name" value="Helicase_C-like"/>
</dbReference>
<evidence type="ECO:0000259" key="3">
    <source>
        <dbReference type="PROSITE" id="PS50966"/>
    </source>
</evidence>
<keyword evidence="1" id="KW-0378">Hydrolase</keyword>
<dbReference type="Gene3D" id="3.40.50.300">
    <property type="entry name" value="P-loop containing nucleotide triphosphate hydrolases"/>
    <property type="match status" value="1"/>
</dbReference>
<sequence>MDVLASLTDDFLEEHFAPETIERALGYLDRLDGPPTLQRLSEGSVTATAFVHGSAPTAYHVQLHCEVGRPSGRSRSHTRGWIFSLCTCPVRNMCKHGAAVALSIREGHTTGERVPEWERRLGTLVEDLARTADREVERFPLALQVTLDERRIHSYRDGGGPTVGLRPLRPGAKQAWIKSGADWSDIPGAVLARSLLPEQADAIGALHTELTRHRGYHAPGTIPTLAQFGPHLPRLLRAAEAAGVELLPAAPLTEVTVLEKPVGLAAEVTSDGEQARLTLGVDLDGELWRGDRVLLTDHNRVVALLDGGRLRIADLERDVPTVARRLIEDDPLEVPVGELDALRGRLAALLRHLAIRSPDGSVDVPAPVRPTLLVTVVWRSATAADLTWEWRYDDAHRCGLDARDLLDGLRDRSAEATIRATVSTDLLGRRSVRDGDALSLAIHDLPHLRELPDVAVVEDQRPDFREAVSAPEITFEVLEPDEEADDGRTDWLDLAVTVSVEGERIPLPDVLAALTLDREFLVLPSGLFITTDRPEFDRLREVVAAAAELRERDGDRIGVGTHDLGLWAQLAETGIVDAQAGEWVARARALRDLVEIPRPEPVGLTTRLRSYQREGFWWLAFLWEHGLGGILADDMGLGKTLQVLALVRHARERRPDDGPFLVVAPTSVVTAWAHEAAQHAPDLRIGVCGRRTDDVAAIAAESDLVVTTYTVLRLAHARYAEVDWGGLVLDEAQQVKNHQSKTYAAVRTVDAPFKLAVTGTPFENRLMELWALLSITVPGLYPWPRLFNERVARPVERGGDQQALARFRARIRPFLLRRTKELVAADLPPKQEQVLDVALEPRHRKIYDTHLAKERQRILGLVEDFDRNRVAIFSALTTLRQLSLDPGLVDPAHDAVGSAKLDLLVDHLEEITAEGHRALVFSQFTSFLGRVRDRLAAEDIGATYLDGSTRDRAGVIEEFRSGGAPVFLISLKAGGVGLTLTEADYVFVLDPWWNPAAEAQAVDRAHRIGQTAHVHVYRLVATDTIEEKVMELKGRKAELFAQVIDGEGVMSLGIDADDIRGLFDE</sequence>
<keyword evidence="2" id="KW-0862">Zinc</keyword>
<evidence type="ECO:0000313" key="7">
    <source>
        <dbReference type="Proteomes" id="UP000245507"/>
    </source>
</evidence>
<dbReference type="AlphaFoldDB" id="A0A316TKG3"/>
<dbReference type="SUPFAM" id="SSF52540">
    <property type="entry name" value="P-loop containing nucleoside triphosphate hydrolases"/>
    <property type="match status" value="2"/>
</dbReference>